<evidence type="ECO:0000256" key="5">
    <source>
        <dbReference type="ARBA" id="ARBA00023002"/>
    </source>
</evidence>
<protein>
    <submittedName>
        <fullName evidence="10">Acyl-CoA dehydrogenase, short-chain specific</fullName>
        <ecNumber evidence="10">1.3.8.1</ecNumber>
    </submittedName>
</protein>
<evidence type="ECO:0000259" key="7">
    <source>
        <dbReference type="Pfam" id="PF00441"/>
    </source>
</evidence>
<dbReference type="InterPro" id="IPR037069">
    <property type="entry name" value="AcylCoA_DH/ox_N_sf"/>
</dbReference>
<dbReference type="Gene3D" id="2.40.110.10">
    <property type="entry name" value="Butyryl-CoA Dehydrogenase, subunit A, domain 2"/>
    <property type="match status" value="1"/>
</dbReference>
<accession>A0A6M4GQM9</accession>
<evidence type="ECO:0000259" key="9">
    <source>
        <dbReference type="Pfam" id="PF02771"/>
    </source>
</evidence>
<dbReference type="InterPro" id="IPR009100">
    <property type="entry name" value="AcylCoA_DH/oxidase_NM_dom_sf"/>
</dbReference>
<dbReference type="GO" id="GO:0016937">
    <property type="term" value="F:short-chain fatty acyl-CoA dehydrogenase activity"/>
    <property type="evidence" value="ECO:0007669"/>
    <property type="project" value="UniProtKB-EC"/>
</dbReference>
<evidence type="ECO:0000259" key="8">
    <source>
        <dbReference type="Pfam" id="PF02770"/>
    </source>
</evidence>
<dbReference type="Pfam" id="PF00441">
    <property type="entry name" value="Acyl-CoA_dh_1"/>
    <property type="match status" value="1"/>
</dbReference>
<dbReference type="CDD" id="cd00567">
    <property type="entry name" value="ACAD"/>
    <property type="match status" value="1"/>
</dbReference>
<dbReference type="Proteomes" id="UP000501534">
    <property type="component" value="Chromosome"/>
</dbReference>
<proteinExistence type="inferred from homology"/>
<dbReference type="GO" id="GO:0050660">
    <property type="term" value="F:flavin adenine dinucleotide binding"/>
    <property type="evidence" value="ECO:0007669"/>
    <property type="project" value="InterPro"/>
</dbReference>
<gene>
    <name evidence="10" type="primary">bcd</name>
    <name evidence="10" type="ORF">DSM104443_00134</name>
</gene>
<keyword evidence="11" id="KW-1185">Reference proteome</keyword>
<dbReference type="Gene3D" id="1.10.540.10">
    <property type="entry name" value="Acyl-CoA dehydrogenase/oxidase, N-terminal domain"/>
    <property type="match status" value="1"/>
</dbReference>
<dbReference type="InterPro" id="IPR036250">
    <property type="entry name" value="AcylCo_DH-like_C"/>
</dbReference>
<organism evidence="10 11">
    <name type="scientific">Usitatibacter rugosus</name>
    <dbReference type="NCBI Taxonomy" id="2732067"/>
    <lineage>
        <taxon>Bacteria</taxon>
        <taxon>Pseudomonadati</taxon>
        <taxon>Pseudomonadota</taxon>
        <taxon>Betaproteobacteria</taxon>
        <taxon>Nitrosomonadales</taxon>
        <taxon>Usitatibacteraceae</taxon>
        <taxon>Usitatibacter</taxon>
    </lineage>
</organism>
<comment type="cofactor">
    <cofactor evidence="1 6">
        <name>FAD</name>
        <dbReference type="ChEBI" id="CHEBI:57692"/>
    </cofactor>
</comment>
<feature type="domain" description="Acyl-CoA dehydrogenase/oxidase N-terminal" evidence="9">
    <location>
        <begin position="6"/>
        <end position="118"/>
    </location>
</feature>
<keyword evidence="4 6" id="KW-0274">FAD</keyword>
<name>A0A6M4GQM9_9PROT</name>
<dbReference type="EMBL" id="CP053069">
    <property type="protein sequence ID" value="QJR09098.1"/>
    <property type="molecule type" value="Genomic_DNA"/>
</dbReference>
<evidence type="ECO:0000256" key="1">
    <source>
        <dbReference type="ARBA" id="ARBA00001974"/>
    </source>
</evidence>
<evidence type="ECO:0000313" key="11">
    <source>
        <dbReference type="Proteomes" id="UP000501534"/>
    </source>
</evidence>
<dbReference type="EC" id="1.3.8.1" evidence="10"/>
<dbReference type="PANTHER" id="PTHR43884:SF20">
    <property type="entry name" value="ACYL-COA DEHYDROGENASE FADE28"/>
    <property type="match status" value="1"/>
</dbReference>
<dbReference type="Gene3D" id="1.20.140.10">
    <property type="entry name" value="Butyryl-CoA Dehydrogenase, subunit A, domain 3"/>
    <property type="match status" value="1"/>
</dbReference>
<dbReference type="AlphaFoldDB" id="A0A6M4GQM9"/>
<comment type="similarity">
    <text evidence="2 6">Belongs to the acyl-CoA dehydrogenase family.</text>
</comment>
<dbReference type="Pfam" id="PF02770">
    <property type="entry name" value="Acyl-CoA_dh_M"/>
    <property type="match status" value="1"/>
</dbReference>
<dbReference type="RefSeq" id="WP_171088798.1">
    <property type="nucleotide sequence ID" value="NZ_CP053069.1"/>
</dbReference>
<evidence type="ECO:0000256" key="4">
    <source>
        <dbReference type="ARBA" id="ARBA00022827"/>
    </source>
</evidence>
<dbReference type="SUPFAM" id="SSF56645">
    <property type="entry name" value="Acyl-CoA dehydrogenase NM domain-like"/>
    <property type="match status" value="1"/>
</dbReference>
<evidence type="ECO:0000256" key="3">
    <source>
        <dbReference type="ARBA" id="ARBA00022630"/>
    </source>
</evidence>
<evidence type="ECO:0000256" key="6">
    <source>
        <dbReference type="RuleBase" id="RU362125"/>
    </source>
</evidence>
<evidence type="ECO:0000313" key="10">
    <source>
        <dbReference type="EMBL" id="QJR09098.1"/>
    </source>
</evidence>
<sequence length="382" mass="40514">MDFSLTPEQGMLQDSLRKFLANEYGFDSRRKRAESADGFSRDTWAQLAELGLLGIAISEDDGGLGGDAFDSMLVMESLGRALVVEPYLSTVVLGGATIAAAGNADQKAKWLPAIVGGETLVAFAHGEPRSRYALSHVECTAKADGAGWKLDGQKAVVRDAATADVLLVSARTAGSTSDEKGISLFLVDAKAKGVAIRGYATQDGGRAGEVTLTGVQVDKDALLGNAGEAYPVIERAVDRGIAGLCAEALGIIDALNEATLEYLKTRQQFGQPIGRFQALQHRMVDMTIRAVEARSMAIVAAAGANDSDPMERRRKVSAAKAHIGQCARYVGQQAVQLHGGIGVTDELIVSHWFKRLAMINATFGDAEHHLGVFSDLLLKEDA</sequence>
<dbReference type="InterPro" id="IPR009075">
    <property type="entry name" value="AcylCo_DH/oxidase_C"/>
</dbReference>
<keyword evidence="3 6" id="KW-0285">Flavoprotein</keyword>
<evidence type="ECO:0000256" key="2">
    <source>
        <dbReference type="ARBA" id="ARBA00009347"/>
    </source>
</evidence>
<dbReference type="KEGG" id="uru:DSM104443_00134"/>
<feature type="domain" description="Acyl-CoA dehydrogenase/oxidase C-terminal" evidence="7">
    <location>
        <begin position="233"/>
        <end position="371"/>
    </location>
</feature>
<feature type="domain" description="Acyl-CoA oxidase/dehydrogenase middle" evidence="8">
    <location>
        <begin position="122"/>
        <end position="206"/>
    </location>
</feature>
<dbReference type="PANTHER" id="PTHR43884">
    <property type="entry name" value="ACYL-COA DEHYDROGENASE"/>
    <property type="match status" value="1"/>
</dbReference>
<dbReference type="InterPro" id="IPR006091">
    <property type="entry name" value="Acyl-CoA_Oxase/DH_mid-dom"/>
</dbReference>
<dbReference type="InterPro" id="IPR013786">
    <property type="entry name" value="AcylCoA_DH/ox_N"/>
</dbReference>
<keyword evidence="5 6" id="KW-0560">Oxidoreductase</keyword>
<dbReference type="InterPro" id="IPR046373">
    <property type="entry name" value="Acyl-CoA_Oxase/DH_mid-dom_sf"/>
</dbReference>
<dbReference type="Pfam" id="PF02771">
    <property type="entry name" value="Acyl-CoA_dh_N"/>
    <property type="match status" value="1"/>
</dbReference>
<dbReference type="SUPFAM" id="SSF47203">
    <property type="entry name" value="Acyl-CoA dehydrogenase C-terminal domain-like"/>
    <property type="match status" value="1"/>
</dbReference>
<reference evidence="10 11" key="1">
    <citation type="submission" date="2020-04" db="EMBL/GenBank/DDBJ databases">
        <title>Usitatibacter rugosus gen. nov., sp. nov. and Usitatibacter palustris sp. nov., novel members of Usitatibacteraceae fam. nov. within the order Nitrosomonadales isolated from soil.</title>
        <authorList>
            <person name="Huber K.J."/>
            <person name="Neumann-Schaal M."/>
            <person name="Geppert A."/>
            <person name="Luckner M."/>
            <person name="Wanner G."/>
            <person name="Overmann J."/>
        </authorList>
    </citation>
    <scope>NUCLEOTIDE SEQUENCE [LARGE SCALE GENOMIC DNA]</scope>
    <source>
        <strain evidence="10 11">0125_3</strain>
    </source>
</reference>